<dbReference type="FunCoup" id="G7E569">
    <property type="interactions" value="375"/>
</dbReference>
<dbReference type="Pfam" id="PF02883">
    <property type="entry name" value="Alpha_adaptinC2"/>
    <property type="match status" value="1"/>
</dbReference>
<dbReference type="InterPro" id="IPR009028">
    <property type="entry name" value="Coatomer/calthrin_app_sub_C"/>
</dbReference>
<evidence type="ECO:0000256" key="1">
    <source>
        <dbReference type="ARBA" id="ARBA00004277"/>
    </source>
</evidence>
<dbReference type="InterPro" id="IPR003164">
    <property type="entry name" value="Clathrin_a-adaptin_app_sub_C"/>
</dbReference>
<dbReference type="InterPro" id="IPR013041">
    <property type="entry name" value="Clathrin_app_Ig-like_sf"/>
</dbReference>
<dbReference type="eggNOG" id="KOG1077">
    <property type="taxonomic scope" value="Eukaryota"/>
</dbReference>
<evidence type="ECO:0000256" key="6">
    <source>
        <dbReference type="ARBA" id="ARBA00023176"/>
    </source>
</evidence>
<reference evidence="10 11" key="2">
    <citation type="journal article" date="2012" name="Open Biol.">
        <title>Characteristics of nucleosomes and linker DNA regions on the genome of the basidiomycete Mixia osmundae revealed by mono- and dinucleosome mapping.</title>
        <authorList>
            <person name="Nishida H."/>
            <person name="Kondo S."/>
            <person name="Matsumoto T."/>
            <person name="Suzuki Y."/>
            <person name="Yoshikawa H."/>
            <person name="Taylor T.D."/>
            <person name="Sugiyama J."/>
        </authorList>
    </citation>
    <scope>NUCLEOTIDE SEQUENCE [LARGE SCALE GENOMIC DNA]</scope>
    <source>
        <strain evidence="11">CBS 9802 / IAM 14324 / JCM 22182 / KY 12970</strain>
    </source>
</reference>
<evidence type="ECO:0000313" key="10">
    <source>
        <dbReference type="EMBL" id="GAA97979.1"/>
    </source>
</evidence>
<protein>
    <recommendedName>
        <fullName evidence="7">AP-2 complex subunit alpha</fullName>
    </recommendedName>
</protein>
<accession>G7E569</accession>
<dbReference type="FunFam" id="1.25.10.10:FF:000020">
    <property type="entry name" value="AP-2 complex subunit alpha"/>
    <property type="match status" value="1"/>
</dbReference>
<feature type="binding site" evidence="8">
    <location>
        <begin position="52"/>
        <end position="56"/>
    </location>
    <ligand>
        <name>a 1,2-diacyl-sn-glycero-3-phospho-(1D-myo-inositol-3,4,5-trisphosphate)</name>
        <dbReference type="ChEBI" id="CHEBI:57836"/>
    </ligand>
</feature>
<dbReference type="Proteomes" id="UP000009131">
    <property type="component" value="Unassembled WGS sequence"/>
</dbReference>
<proteinExistence type="inferred from homology"/>
<evidence type="ECO:0000256" key="3">
    <source>
        <dbReference type="ARBA" id="ARBA00022583"/>
    </source>
</evidence>
<comment type="subcellular location">
    <subcellularLocation>
        <location evidence="1">Membrane</location>
        <location evidence="1">Coated pit</location>
        <topology evidence="1">Peripheral membrane protein</topology>
        <orientation evidence="1">Cytoplasmic side</orientation>
    </subcellularLocation>
</comment>
<dbReference type="InterPro" id="IPR012295">
    <property type="entry name" value="TBP_dom_sf"/>
</dbReference>
<organism evidence="10 11">
    <name type="scientific">Mixia osmundae (strain CBS 9802 / IAM 14324 / JCM 22182 / KY 12970)</name>
    <dbReference type="NCBI Taxonomy" id="764103"/>
    <lineage>
        <taxon>Eukaryota</taxon>
        <taxon>Fungi</taxon>
        <taxon>Dikarya</taxon>
        <taxon>Basidiomycota</taxon>
        <taxon>Pucciniomycotina</taxon>
        <taxon>Mixiomycetes</taxon>
        <taxon>Mixiales</taxon>
        <taxon>Mixiaceae</taxon>
        <taxon>Mixia</taxon>
    </lineage>
</organism>
<feature type="binding site" evidence="8">
    <location>
        <position position="39"/>
    </location>
    <ligand>
        <name>a 1,2-diacyl-sn-glycero-3-phospho-(1D-myo-inositol-3,4,5-trisphosphate)</name>
        <dbReference type="ChEBI" id="CHEBI:57836"/>
    </ligand>
</feature>
<dbReference type="Pfam" id="PF02296">
    <property type="entry name" value="Alpha_adaptin_C"/>
    <property type="match status" value="1"/>
</dbReference>
<keyword evidence="11" id="KW-1185">Reference proteome</keyword>
<dbReference type="Gene3D" id="1.25.10.10">
    <property type="entry name" value="Leucine-rich Repeat Variant"/>
    <property type="match status" value="1"/>
</dbReference>
<dbReference type="AlphaFoldDB" id="G7E569"/>
<evidence type="ECO:0000259" key="9">
    <source>
        <dbReference type="SMART" id="SM00809"/>
    </source>
</evidence>
<keyword evidence="5 7" id="KW-0472">Membrane</keyword>
<comment type="similarity">
    <text evidence="7">Belongs to the adaptor complexes large subunit family.</text>
</comment>
<dbReference type="PIRSF" id="PIRSF037091">
    <property type="entry name" value="AP2_complex_alpha"/>
    <property type="match status" value="1"/>
</dbReference>
<keyword evidence="4 7" id="KW-0653">Protein transport</keyword>
<dbReference type="InParanoid" id="G7E569"/>
<evidence type="ECO:0000256" key="8">
    <source>
        <dbReference type="PIRSR" id="PIRSR037091-1"/>
    </source>
</evidence>
<dbReference type="OrthoDB" id="28053at2759"/>
<dbReference type="GO" id="GO:0006886">
    <property type="term" value="P:intracellular protein transport"/>
    <property type="evidence" value="ECO:0007669"/>
    <property type="project" value="UniProtKB-UniRule"/>
</dbReference>
<dbReference type="HOGENOM" id="CLU_003824_1_2_1"/>
<evidence type="ECO:0000256" key="5">
    <source>
        <dbReference type="ARBA" id="ARBA00023136"/>
    </source>
</evidence>
<keyword evidence="3 7" id="KW-0254">Endocytosis</keyword>
<name>G7E569_MIXOS</name>
<dbReference type="SUPFAM" id="SSF49348">
    <property type="entry name" value="Clathrin adaptor appendage domain"/>
    <property type="match status" value="1"/>
</dbReference>
<dbReference type="Gene3D" id="3.30.310.10">
    <property type="entry name" value="TATA-Binding Protein"/>
    <property type="match status" value="1"/>
</dbReference>
<gene>
    <name evidence="10" type="primary">Mo04659</name>
    <name evidence="10" type="ORF">E5Q_04659</name>
</gene>
<dbReference type="GO" id="GO:0072583">
    <property type="term" value="P:clathrin-dependent endocytosis"/>
    <property type="evidence" value="ECO:0007669"/>
    <property type="project" value="InterPro"/>
</dbReference>
<feature type="binding site" evidence="8">
    <location>
        <begin position="7"/>
        <end position="8"/>
    </location>
    <ligand>
        <name>a 1,2-diacyl-sn-glycero-3-phospho-(1D-myo-inositol-3,4,5-trisphosphate)</name>
        <dbReference type="ChEBI" id="CHEBI:57836"/>
    </ligand>
</feature>
<feature type="domain" description="Clathrin adaptor alpha/beta/gamma-adaptin appendage Ig-like subdomain" evidence="9">
    <location>
        <begin position="736"/>
        <end position="847"/>
    </location>
</feature>
<dbReference type="InterPro" id="IPR011989">
    <property type="entry name" value="ARM-like"/>
</dbReference>
<dbReference type="InterPro" id="IPR002553">
    <property type="entry name" value="Clathrin/coatomer_adapt-like_N"/>
</dbReference>
<dbReference type="SUPFAM" id="SSF48371">
    <property type="entry name" value="ARM repeat"/>
    <property type="match status" value="1"/>
</dbReference>
<dbReference type="SMART" id="SM00809">
    <property type="entry name" value="Alpha_adaptinC2"/>
    <property type="match status" value="1"/>
</dbReference>
<dbReference type="Pfam" id="PF01602">
    <property type="entry name" value="Adaptin_N"/>
    <property type="match status" value="1"/>
</dbReference>
<dbReference type="GO" id="GO:0030122">
    <property type="term" value="C:AP-2 adaptor complex"/>
    <property type="evidence" value="ECO:0007669"/>
    <property type="project" value="InterPro"/>
</dbReference>
<dbReference type="EMBL" id="BABT02000148">
    <property type="protein sequence ID" value="GAA97979.1"/>
    <property type="molecule type" value="Genomic_DNA"/>
</dbReference>
<keyword evidence="6 7" id="KW-0168">Coated pit</keyword>
<evidence type="ECO:0000313" key="11">
    <source>
        <dbReference type="Proteomes" id="UP000009131"/>
    </source>
</evidence>
<dbReference type="InterPro" id="IPR016024">
    <property type="entry name" value="ARM-type_fold"/>
</dbReference>
<sequence length="982" mass="109036">MPPSDMRGLTQYIADLRACRVRELEEKRVNKEMAHIRQKFKEGNLDGYSRKKYLSKLIFTYILGWPVDIGHMEAINLISSAKYSEKQIGYLALTLLMHGDSDLARLVINSIRKDLDDNNEICNCLALQAIANVGGKEMAESLAEDVHRLLISPTSQPFVKKKAALTLLRLYRKYPEVILASTWALRIVSIMDDEDLGVAVSATSLVMTLAQDNLEAFAICYQKAVGRLHKIVIQKDYSSDYLYYKVPIPWLQVKLLRLLQYYPPTDDPNLQASIQAVLQTIIDDSQETPKNVQHNNAQNAVLFEAINLAIHLDSESSIVNDASVLLGKFILSKETNVRYLGLDTMAHLAARSESLSALKKHQDTVILSLRDKDISVRRRGLDLLYSMCDTTNSKIIVGELLRYLHVADYALREELVLKIAILTEKFATEYVWYIDTILRLMAIAGDHVGDEVWYRVVQIVTNTEELQQYAAGRVFEHLRSPTCHENLVKVGAYVLGEYGHLIADEEGHSPIEQFQVVYSKSTVCSSPTRALLLTTYCKWLNLFPEIRSQLVAVLEKYTHVLDAELQQRACEYLVVSKNEELLALLCDEMPPFPERESALMNRILAKGGDASDRRTWHIGSKDINQTKDEERYQGLTTRRKTIDGAASTANGATAAVAATSVDDTMAGLAGLDLTQPSSTTNGETPRVEAVPLVTKHADINGNGASNPSAIQPPVRAKTMAIEGEDNYAHGSAKAFERLTYSPEGILYDDGQLQVGIKTEYHASQGRIALYFGNRITAAFTSFTVAIDNQQPEALGLTIPKMPASVLEGMTQVQHVIQIECKAVFTKAPLLRISYLAGSLQTLTLRIPLVLSKFIEPVELASTQFFDRWRQIGAAPLEAQRIFSFKTDSKGKADVARNRKVVGGNRFGLLNGIDPNPSNLVGAGVLHCGTVGKVGCLLRLEPNQESKLCRITIRTTNAEVSSELLEIICTPLQNPSPSRTSTA</sequence>
<dbReference type="Gene3D" id="2.60.40.1230">
    <property type="match status" value="1"/>
</dbReference>
<comment type="function">
    <text evidence="7">Adaptins are components of the adaptor complexes which link clathrin to receptors in coated vesicles. Clathrin-associated protein complexes are believed to interact with the cytoplasmic tails of membrane proteins, leading to their selection and concentration.</text>
</comment>
<evidence type="ECO:0000256" key="4">
    <source>
        <dbReference type="ARBA" id="ARBA00022927"/>
    </source>
</evidence>
<comment type="caution">
    <text evidence="10">The sequence shown here is derived from an EMBL/GenBank/DDBJ whole genome shotgun (WGS) entry which is preliminary data.</text>
</comment>
<reference evidence="10 11" key="1">
    <citation type="journal article" date="2011" name="J. Gen. Appl. Microbiol.">
        <title>Draft genome sequencing of the enigmatic basidiomycete Mixia osmundae.</title>
        <authorList>
            <person name="Nishida H."/>
            <person name="Nagatsuka Y."/>
            <person name="Sugiyama J."/>
        </authorList>
    </citation>
    <scope>NUCLEOTIDE SEQUENCE [LARGE SCALE GENOMIC DNA]</scope>
    <source>
        <strain evidence="11">CBS 9802 / IAM 14324 / JCM 22182 / KY 12970</strain>
    </source>
</reference>
<evidence type="ECO:0000256" key="7">
    <source>
        <dbReference type="PIRNR" id="PIRNR037091"/>
    </source>
</evidence>
<dbReference type="PANTHER" id="PTHR22780">
    <property type="entry name" value="ADAPTIN, ALPHA/GAMMA/EPSILON"/>
    <property type="match status" value="1"/>
</dbReference>
<feature type="binding site" evidence="8">
    <location>
        <position position="48"/>
    </location>
    <ligand>
        <name>a 1,2-diacyl-sn-glycero-3-phospho-(1D-myo-inositol-3,4,5-trisphosphate)</name>
        <dbReference type="ChEBI" id="CHEBI:57836"/>
    </ligand>
</feature>
<dbReference type="InterPro" id="IPR017104">
    <property type="entry name" value="AP2_complex_asu"/>
</dbReference>
<dbReference type="InterPro" id="IPR050840">
    <property type="entry name" value="Adaptor_Complx_Large_Subunit"/>
</dbReference>
<evidence type="ECO:0000256" key="2">
    <source>
        <dbReference type="ARBA" id="ARBA00022448"/>
    </source>
</evidence>
<dbReference type="STRING" id="764103.G7E569"/>
<dbReference type="SUPFAM" id="SSF55711">
    <property type="entry name" value="Subdomain of clathrin and coatomer appendage domain"/>
    <property type="match status" value="1"/>
</dbReference>
<dbReference type="OMA" id="PVLMHRY"/>
<dbReference type="GO" id="GO:0035615">
    <property type="term" value="F:clathrin adaptor activity"/>
    <property type="evidence" value="ECO:0007669"/>
    <property type="project" value="InterPro"/>
</dbReference>
<keyword evidence="2 7" id="KW-0813">Transport</keyword>
<dbReference type="RefSeq" id="XP_014571256.1">
    <property type="nucleotide sequence ID" value="XM_014715770.1"/>
</dbReference>
<dbReference type="InterPro" id="IPR008152">
    <property type="entry name" value="Clathrin_a/b/g-adaptin_app_Ig"/>
</dbReference>